<feature type="transmembrane region" description="Helical" evidence="6">
    <location>
        <begin position="321"/>
        <end position="342"/>
    </location>
</feature>
<protein>
    <submittedName>
        <fullName evidence="7">Uncharacterized protein</fullName>
    </submittedName>
</protein>
<dbReference type="InterPro" id="IPR002781">
    <property type="entry name" value="TM_pro_TauE-like"/>
</dbReference>
<reference evidence="7 8" key="1">
    <citation type="journal article" date="2010" name="Science">
        <title>Genomic analysis of organismal complexity in the multicellular green alga Volvox carteri.</title>
        <authorList>
            <person name="Prochnik S.E."/>
            <person name="Umen J."/>
            <person name="Nedelcu A.M."/>
            <person name="Hallmann A."/>
            <person name="Miller S.M."/>
            <person name="Nishii I."/>
            <person name="Ferris P."/>
            <person name="Kuo A."/>
            <person name="Mitros T."/>
            <person name="Fritz-Laylin L.K."/>
            <person name="Hellsten U."/>
            <person name="Chapman J."/>
            <person name="Simakov O."/>
            <person name="Rensing S.A."/>
            <person name="Terry A."/>
            <person name="Pangilinan J."/>
            <person name="Kapitonov V."/>
            <person name="Jurka J."/>
            <person name="Salamov A."/>
            <person name="Shapiro H."/>
            <person name="Schmutz J."/>
            <person name="Grimwood J."/>
            <person name="Lindquist E."/>
            <person name="Lucas S."/>
            <person name="Grigoriev I.V."/>
            <person name="Schmitt R."/>
            <person name="Kirk D."/>
            <person name="Rokhsar D.S."/>
        </authorList>
    </citation>
    <scope>NUCLEOTIDE SEQUENCE [LARGE SCALE GENOMIC DNA]</scope>
    <source>
        <strain evidence="8">f. Nagariensis / Eve</strain>
    </source>
</reference>
<evidence type="ECO:0000313" key="7">
    <source>
        <dbReference type="EMBL" id="EFJ48905.1"/>
    </source>
</evidence>
<feature type="compositionally biased region" description="Low complexity" evidence="5">
    <location>
        <begin position="773"/>
        <end position="794"/>
    </location>
</feature>
<evidence type="ECO:0000256" key="4">
    <source>
        <dbReference type="ARBA" id="ARBA00023136"/>
    </source>
</evidence>
<gene>
    <name evidence="7" type="ORF">VOLCADRAFT_104627</name>
</gene>
<evidence type="ECO:0000256" key="2">
    <source>
        <dbReference type="ARBA" id="ARBA00022692"/>
    </source>
</evidence>
<feature type="transmembrane region" description="Helical" evidence="6">
    <location>
        <begin position="187"/>
        <end position="205"/>
    </location>
</feature>
<feature type="transmembrane region" description="Helical" evidence="6">
    <location>
        <begin position="128"/>
        <end position="148"/>
    </location>
</feature>
<feature type="region of interest" description="Disordered" evidence="5">
    <location>
        <begin position="773"/>
        <end position="802"/>
    </location>
</feature>
<keyword evidence="8" id="KW-1185">Reference proteome</keyword>
<feature type="region of interest" description="Disordered" evidence="5">
    <location>
        <begin position="220"/>
        <end position="241"/>
    </location>
</feature>
<feature type="transmembrane region" description="Helical" evidence="6">
    <location>
        <begin position="290"/>
        <end position="309"/>
    </location>
</feature>
<keyword evidence="3 6" id="KW-1133">Transmembrane helix</keyword>
<dbReference type="GeneID" id="9619526"/>
<keyword evidence="2 6" id="KW-0812">Transmembrane</keyword>
<dbReference type="InParanoid" id="D8TUZ5"/>
<dbReference type="OrthoDB" id="10265963at2759"/>
<dbReference type="PANTHER" id="PTHR43701">
    <property type="entry name" value="MEMBRANE TRANSPORTER PROTEIN MJ0441-RELATED"/>
    <property type="match status" value="1"/>
</dbReference>
<dbReference type="EMBL" id="GL378338">
    <property type="protein sequence ID" value="EFJ48905.1"/>
    <property type="molecule type" value="Genomic_DNA"/>
</dbReference>
<evidence type="ECO:0000256" key="3">
    <source>
        <dbReference type="ARBA" id="ARBA00022989"/>
    </source>
</evidence>
<comment type="subcellular location">
    <subcellularLocation>
        <location evidence="1">Membrane</location>
        <topology evidence="1">Multi-pass membrane protein</topology>
    </subcellularLocation>
</comment>
<dbReference type="Pfam" id="PF01925">
    <property type="entry name" value="TauE"/>
    <property type="match status" value="2"/>
</dbReference>
<dbReference type="PANTHER" id="PTHR43701:SF2">
    <property type="entry name" value="MEMBRANE TRANSPORTER PROTEIN YJNA-RELATED"/>
    <property type="match status" value="1"/>
</dbReference>
<feature type="transmembrane region" description="Helical" evidence="6">
    <location>
        <begin position="155"/>
        <end position="175"/>
    </location>
</feature>
<dbReference type="KEGG" id="vcn:VOLCADRAFT_104627"/>
<dbReference type="eggNOG" id="ENOG502RZ7R">
    <property type="taxonomic scope" value="Eukaryota"/>
</dbReference>
<accession>D8TUZ5</accession>
<dbReference type="GO" id="GO:0016020">
    <property type="term" value="C:membrane"/>
    <property type="evidence" value="ECO:0007669"/>
    <property type="project" value="UniProtKB-SubCell"/>
</dbReference>
<dbReference type="InterPro" id="IPR051598">
    <property type="entry name" value="TSUP/Inactive_protease-like"/>
</dbReference>
<feature type="transmembrane region" description="Helical" evidence="6">
    <location>
        <begin position="254"/>
        <end position="278"/>
    </location>
</feature>
<feature type="region of interest" description="Disordered" evidence="5">
    <location>
        <begin position="502"/>
        <end position="553"/>
    </location>
</feature>
<feature type="compositionally biased region" description="Low complexity" evidence="5">
    <location>
        <begin position="529"/>
        <end position="540"/>
    </location>
</feature>
<evidence type="ECO:0000256" key="5">
    <source>
        <dbReference type="SAM" id="MobiDB-lite"/>
    </source>
</evidence>
<feature type="transmembrane region" description="Helical" evidence="6">
    <location>
        <begin position="89"/>
        <end position="116"/>
    </location>
</feature>
<organism evidence="8">
    <name type="scientific">Volvox carteri f. nagariensis</name>
    <dbReference type="NCBI Taxonomy" id="3068"/>
    <lineage>
        <taxon>Eukaryota</taxon>
        <taxon>Viridiplantae</taxon>
        <taxon>Chlorophyta</taxon>
        <taxon>core chlorophytes</taxon>
        <taxon>Chlorophyceae</taxon>
        <taxon>CS clade</taxon>
        <taxon>Chlamydomonadales</taxon>
        <taxon>Volvocaceae</taxon>
        <taxon>Volvox</taxon>
    </lineage>
</organism>
<evidence type="ECO:0000313" key="8">
    <source>
        <dbReference type="Proteomes" id="UP000001058"/>
    </source>
</evidence>
<dbReference type="AlphaFoldDB" id="D8TUZ5"/>
<dbReference type="RefSeq" id="XP_002950237.1">
    <property type="nucleotide sequence ID" value="XM_002950191.1"/>
</dbReference>
<evidence type="ECO:0000256" key="1">
    <source>
        <dbReference type="ARBA" id="ARBA00004141"/>
    </source>
</evidence>
<keyword evidence="4 6" id="KW-0472">Membrane</keyword>
<name>D8TUZ5_VOLCA</name>
<proteinExistence type="predicted"/>
<sequence>MSRGAVTGLRGFARLTTNQWGTSSAAASSDKQLFPRQAAAAAAAAAEASWTHHGPGLRLLQLTQQQGRSMGTGGVVDMPDKTLGKARKLALAVGALAGAFGSLVGVGGGVLISPIIANICKTIPQRVISGTSLAAVAATGSAAGFVYWSSGAVDLTSAALISASAIATVPLGARATHVFDCAMLRRLLAYWLFLVAPLVPLKPYIQQNFAGKGMPAPAGGGSGSAAADDDDGADAPSAPDSPAMLWRPLRGSDAVLMATGTLAGFASGLLGIGGGTIVTPLLTVATGLPQLAVLGTSLTAMVVPSLVGLMQHARLGNVDWVMAAALAAGTMAGGAAGGRLALEMPEGVLEWVFCFGMLFLARKTLAVQQVPALNSIAAAAAATHLAPMTSGALGPVPAPISAPLFKASSHVHASCPGAFPGASNRGCQSMPPGDGMQIFLTVDSGRPWGVQCLPQEGPATAHTAAAAGGDSQRPLVAKGRVLGNSAAVAAAVAQQRELGFGLNEPTHLGSGMRSSSREQDEEGTGCLVQQAIRHQQQHHQSGGRLRGAHGDAYDGDNFAQQMVHLHQNAWREEVAAAPDVGPLVIGEPWQAFEPGHGTSASSVAVAAGATAVLPGSAGGGGNAQDPRAITSVPSQMAFSAAHTSSLPDRSDLREQREQPIWDPLGAPRCHHCQQQVQQQQQQQRLRQLRELEEQCQAGQHQHMQMQQALLDLNLHRKQGSFGPPISQQLQQQLQHQLQPQQLPGLLTIQELLDPLPGLQQQEQQQLTWQGLLGPGQQQEGAGSFHAHAPAAQASSPPPRLFASGSSGCAAMAAAAAAGAGAGTAGAATGVHSQPLASLCQGYCRSQPYGLCRSVSGFPTSGGFSGDGGGGDGGGEEAFADIISEDVMEVSNPAVTTARHPYQGICLAPMSTAVGARDRTALRFSDHGIVHDIRGRGRGDVAAGGGSGATKRGRIELLFRSVDGSRDRDRDRES</sequence>
<dbReference type="Proteomes" id="UP000001058">
    <property type="component" value="Unassembled WGS sequence"/>
</dbReference>
<evidence type="ECO:0000256" key="6">
    <source>
        <dbReference type="SAM" id="Phobius"/>
    </source>
</evidence>